<keyword evidence="1" id="KW-1133">Transmembrane helix</keyword>
<dbReference type="InterPro" id="IPR008457">
    <property type="entry name" value="Cu-R_CopD_dom"/>
</dbReference>
<reference evidence="3 4" key="1">
    <citation type="submission" date="2024-03" db="EMBL/GenBank/DDBJ databases">
        <title>Novel species of the genus Variovorax.</title>
        <authorList>
            <person name="Liu Q."/>
            <person name="Xin Y.-H."/>
        </authorList>
    </citation>
    <scope>NUCLEOTIDE SEQUENCE [LARGE SCALE GENOMIC DNA]</scope>
    <source>
        <strain evidence="3 4">KACC 18899</strain>
    </source>
</reference>
<keyword evidence="1" id="KW-0472">Membrane</keyword>
<feature type="transmembrane region" description="Helical" evidence="1">
    <location>
        <begin position="54"/>
        <end position="77"/>
    </location>
</feature>
<evidence type="ECO:0000256" key="1">
    <source>
        <dbReference type="SAM" id="Phobius"/>
    </source>
</evidence>
<evidence type="ECO:0000313" key="4">
    <source>
        <dbReference type="Proteomes" id="UP001365846"/>
    </source>
</evidence>
<accession>A0ABU8VF76</accession>
<organism evidence="3 4">
    <name type="scientific">Variovorax ureilyticus</name>
    <dbReference type="NCBI Taxonomy" id="1836198"/>
    <lineage>
        <taxon>Bacteria</taxon>
        <taxon>Pseudomonadati</taxon>
        <taxon>Pseudomonadota</taxon>
        <taxon>Betaproteobacteria</taxon>
        <taxon>Burkholderiales</taxon>
        <taxon>Comamonadaceae</taxon>
        <taxon>Variovorax</taxon>
    </lineage>
</organism>
<dbReference type="EMBL" id="JBBKZU010000005">
    <property type="protein sequence ID" value="MEJ8812256.1"/>
    <property type="molecule type" value="Genomic_DNA"/>
</dbReference>
<feature type="domain" description="Copper resistance protein D" evidence="2">
    <location>
        <begin position="49"/>
        <end position="149"/>
    </location>
</feature>
<gene>
    <name evidence="3" type="ORF">WKW77_14325</name>
</gene>
<proteinExistence type="predicted"/>
<sequence length="154" mass="16573">MPAPYAALLFLHIVSAAFWVGGMALMHFAVRPAAVATLEPPQRLPFLAATLERFFIGVSSAIALLLATGFGMIWLAGGFANVRWNVHAMLALGLLMMAIYLHIRFAPFPRLRNAVAARIWPVAASNLDTIRKLVGLNLLLGVIVFALAAIGRAV</sequence>
<keyword evidence="4" id="KW-1185">Reference proteome</keyword>
<evidence type="ECO:0000313" key="3">
    <source>
        <dbReference type="EMBL" id="MEJ8812256.1"/>
    </source>
</evidence>
<feature type="transmembrane region" description="Helical" evidence="1">
    <location>
        <begin position="133"/>
        <end position="151"/>
    </location>
</feature>
<comment type="caution">
    <text evidence="3">The sequence shown here is derived from an EMBL/GenBank/DDBJ whole genome shotgun (WGS) entry which is preliminary data.</text>
</comment>
<keyword evidence="1" id="KW-0812">Transmembrane</keyword>
<dbReference type="Proteomes" id="UP001365846">
    <property type="component" value="Unassembled WGS sequence"/>
</dbReference>
<feature type="transmembrane region" description="Helical" evidence="1">
    <location>
        <begin position="84"/>
        <end position="103"/>
    </location>
</feature>
<dbReference type="RefSeq" id="WP_340357509.1">
    <property type="nucleotide sequence ID" value="NZ_JBBKZU010000005.1"/>
</dbReference>
<name>A0ABU8VF76_9BURK</name>
<protein>
    <submittedName>
        <fullName evidence="3">CopD family protein</fullName>
    </submittedName>
</protein>
<dbReference type="Pfam" id="PF05425">
    <property type="entry name" value="CopD"/>
    <property type="match status" value="1"/>
</dbReference>
<evidence type="ECO:0000259" key="2">
    <source>
        <dbReference type="Pfam" id="PF05425"/>
    </source>
</evidence>